<proteinExistence type="predicted"/>
<keyword evidence="2" id="KW-1185">Reference proteome</keyword>
<evidence type="ECO:0000313" key="2">
    <source>
        <dbReference type="Proteomes" id="UP001168579"/>
    </source>
</evidence>
<protein>
    <submittedName>
        <fullName evidence="1">GLPGLI family protein</fullName>
    </submittedName>
</protein>
<gene>
    <name evidence="1" type="ORF">Q2T41_12500</name>
</gene>
<dbReference type="Proteomes" id="UP001168579">
    <property type="component" value="Unassembled WGS sequence"/>
</dbReference>
<sequence>MLGQNKVLHIEYDYFFKDYYPEIRLLELVSNNNESLSTITRTIMLKKYGEIEASPKSFYHSYYKTKDSITSQEKLDALEHLVKESLPKFNWHLTGQTKTILDQLCQEATTSFRGRNYIAYFNSKIPFRAAPLKFNGLPGVVLALYTDDNKIAIEAKSIAIKNFNGPIAYPFTEGNETITWETFVEKYKQSWEKHKNKVGSQIQSIGSSSSMTMGIPKVSPDLRMEVIVEGN</sequence>
<dbReference type="RefSeq" id="WP_304436365.1">
    <property type="nucleotide sequence ID" value="NZ_JAUKUC010000001.1"/>
</dbReference>
<dbReference type="NCBIfam" id="TIGR01200">
    <property type="entry name" value="GLPGLI"/>
    <property type="match status" value="1"/>
</dbReference>
<reference evidence="1" key="1">
    <citation type="journal article" date="2014" name="Int. J. Syst. Evol. Microbiol.">
        <title>Complete genome of a new Firmicutes species belonging to the dominant human colonic microbiota ('Ruminococcus bicirculans') reveals two chromosomes and a selective capacity to utilize plant glucans.</title>
        <authorList>
            <consortium name="NISC Comparative Sequencing Program"/>
            <person name="Wegmann U."/>
            <person name="Louis P."/>
            <person name="Goesmann A."/>
            <person name="Henrissat B."/>
            <person name="Duncan S.H."/>
            <person name="Flint H.J."/>
        </authorList>
    </citation>
    <scope>NUCLEOTIDE SEQUENCE</scope>
    <source>
        <strain evidence="1">CECT 8869</strain>
    </source>
</reference>
<dbReference type="EMBL" id="JAUKUC010000001">
    <property type="protein sequence ID" value="MDO1513475.1"/>
    <property type="molecule type" value="Genomic_DNA"/>
</dbReference>
<evidence type="ECO:0000313" key="1">
    <source>
        <dbReference type="EMBL" id="MDO1513475.1"/>
    </source>
</evidence>
<comment type="caution">
    <text evidence="1">The sequence shown here is derived from an EMBL/GenBank/DDBJ whole genome shotgun (WGS) entry which is preliminary data.</text>
</comment>
<reference evidence="1" key="2">
    <citation type="submission" date="2023-06" db="EMBL/GenBank/DDBJ databases">
        <authorList>
            <person name="Lucena T."/>
            <person name="Sun Q."/>
        </authorList>
    </citation>
    <scope>NUCLEOTIDE SEQUENCE</scope>
    <source>
        <strain evidence="1">CECT 8869</strain>
    </source>
</reference>
<organism evidence="1 2">
    <name type="scientific">Maribacter confluentis</name>
    <dbReference type="NCBI Taxonomy" id="1656093"/>
    <lineage>
        <taxon>Bacteria</taxon>
        <taxon>Pseudomonadati</taxon>
        <taxon>Bacteroidota</taxon>
        <taxon>Flavobacteriia</taxon>
        <taxon>Flavobacteriales</taxon>
        <taxon>Flavobacteriaceae</taxon>
        <taxon>Maribacter</taxon>
    </lineage>
</organism>
<dbReference type="InterPro" id="IPR005901">
    <property type="entry name" value="GLPGLI"/>
</dbReference>
<accession>A0ABT8RRZ5</accession>
<name>A0ABT8RRZ5_9FLAO</name>